<protein>
    <recommendedName>
        <fullName evidence="5">Spindle pole body component</fullName>
    </recommendedName>
</protein>
<dbReference type="PANTHER" id="PTHR19302:SF33">
    <property type="entry name" value="GAMMA-TUBULIN COMPLEX COMPONENT 5"/>
    <property type="match status" value="1"/>
</dbReference>
<dbReference type="AlphaFoldDB" id="A0AAN6T9X3"/>
<dbReference type="GO" id="GO:0007020">
    <property type="term" value="P:microtubule nucleation"/>
    <property type="evidence" value="ECO:0007669"/>
    <property type="project" value="InterPro"/>
</dbReference>
<evidence type="ECO:0000259" key="9">
    <source>
        <dbReference type="Pfam" id="PF17681"/>
    </source>
</evidence>
<dbReference type="PANTHER" id="PTHR19302">
    <property type="entry name" value="GAMMA TUBULIN COMPLEX PROTEIN"/>
    <property type="match status" value="1"/>
</dbReference>
<keyword evidence="3 5" id="KW-0493">Microtubule</keyword>
<feature type="domain" description="Gamma tubulin complex component protein N-terminal" evidence="9">
    <location>
        <begin position="239"/>
        <end position="544"/>
    </location>
</feature>
<keyword evidence="2 5" id="KW-0963">Cytoplasm</keyword>
<evidence type="ECO:0000313" key="11">
    <source>
        <dbReference type="Proteomes" id="UP001302812"/>
    </source>
</evidence>
<proteinExistence type="inferred from homology"/>
<dbReference type="Gene3D" id="1.20.120.1900">
    <property type="entry name" value="Gamma-tubulin complex, C-terminal domain"/>
    <property type="match status" value="1"/>
</dbReference>
<keyword evidence="4 5" id="KW-0206">Cytoskeleton</keyword>
<dbReference type="GO" id="GO:0051225">
    <property type="term" value="P:spindle assembly"/>
    <property type="evidence" value="ECO:0007669"/>
    <property type="project" value="TreeGrafter"/>
</dbReference>
<accession>A0AAN6T9X3</accession>
<dbReference type="Pfam" id="PF14609">
    <property type="entry name" value="GCP5-Mod21_N"/>
    <property type="match status" value="1"/>
</dbReference>
<evidence type="ECO:0000256" key="3">
    <source>
        <dbReference type="ARBA" id="ARBA00022701"/>
    </source>
</evidence>
<dbReference type="CDD" id="cd22572">
    <property type="entry name" value="GCP5_NTD"/>
    <property type="match status" value="1"/>
</dbReference>
<gene>
    <name evidence="10" type="ORF">N656DRAFT_781350</name>
</gene>
<feature type="domain" description="Gamma-Tubulin ring complex non-core subunit mod21 N-terminal" evidence="8">
    <location>
        <begin position="66"/>
        <end position="157"/>
    </location>
</feature>
<dbReference type="InterPro" id="IPR007259">
    <property type="entry name" value="GCP"/>
</dbReference>
<dbReference type="GeneID" id="89939688"/>
<evidence type="ECO:0000313" key="10">
    <source>
        <dbReference type="EMBL" id="KAK4110590.1"/>
    </source>
</evidence>
<dbReference type="RefSeq" id="XP_064668160.1">
    <property type="nucleotide sequence ID" value="XM_064815563.1"/>
</dbReference>
<dbReference type="GO" id="GO:0000278">
    <property type="term" value="P:mitotic cell cycle"/>
    <property type="evidence" value="ECO:0007669"/>
    <property type="project" value="TreeGrafter"/>
</dbReference>
<dbReference type="InterPro" id="IPR042241">
    <property type="entry name" value="GCP_C_sf"/>
</dbReference>
<dbReference type="InterPro" id="IPR041470">
    <property type="entry name" value="GCP_N"/>
</dbReference>
<reference evidence="10" key="2">
    <citation type="submission" date="2023-05" db="EMBL/GenBank/DDBJ databases">
        <authorList>
            <consortium name="Lawrence Berkeley National Laboratory"/>
            <person name="Steindorff A."/>
            <person name="Hensen N."/>
            <person name="Bonometti L."/>
            <person name="Westerberg I."/>
            <person name="Brannstrom I.O."/>
            <person name="Guillou S."/>
            <person name="Cros-Aarteil S."/>
            <person name="Calhoun S."/>
            <person name="Haridas S."/>
            <person name="Kuo A."/>
            <person name="Mondo S."/>
            <person name="Pangilinan J."/>
            <person name="Riley R."/>
            <person name="Labutti K."/>
            <person name="Andreopoulos B."/>
            <person name="Lipzen A."/>
            <person name="Chen C."/>
            <person name="Yanf M."/>
            <person name="Daum C."/>
            <person name="Ng V."/>
            <person name="Clum A."/>
            <person name="Ohm R."/>
            <person name="Martin F."/>
            <person name="Silar P."/>
            <person name="Natvig D."/>
            <person name="Lalanne C."/>
            <person name="Gautier V."/>
            <person name="Ament-Velasquez S.L."/>
            <person name="Kruys A."/>
            <person name="Hutchinson M.I."/>
            <person name="Powell A.J."/>
            <person name="Barry K."/>
            <person name="Miller A.N."/>
            <person name="Grigoriev I.V."/>
            <person name="Debuchy R."/>
            <person name="Gladieux P."/>
            <person name="Thoren M.H."/>
            <person name="Johannesson H."/>
        </authorList>
    </citation>
    <scope>NUCLEOTIDE SEQUENCE</scope>
    <source>
        <strain evidence="10">CBS 508.74</strain>
    </source>
</reference>
<evidence type="ECO:0000256" key="4">
    <source>
        <dbReference type="ARBA" id="ARBA00023212"/>
    </source>
</evidence>
<organism evidence="10 11">
    <name type="scientific">Canariomyces notabilis</name>
    <dbReference type="NCBI Taxonomy" id="2074819"/>
    <lineage>
        <taxon>Eukaryota</taxon>
        <taxon>Fungi</taxon>
        <taxon>Dikarya</taxon>
        <taxon>Ascomycota</taxon>
        <taxon>Pezizomycotina</taxon>
        <taxon>Sordariomycetes</taxon>
        <taxon>Sordariomycetidae</taxon>
        <taxon>Sordariales</taxon>
        <taxon>Chaetomiaceae</taxon>
        <taxon>Canariomyces</taxon>
    </lineage>
</organism>
<feature type="compositionally biased region" description="Acidic residues" evidence="6">
    <location>
        <begin position="838"/>
        <end position="856"/>
    </location>
</feature>
<name>A0AAN6T9X3_9PEZI</name>
<reference evidence="10" key="1">
    <citation type="journal article" date="2023" name="Mol. Phylogenet. Evol.">
        <title>Genome-scale phylogeny and comparative genomics of the fungal order Sordariales.</title>
        <authorList>
            <person name="Hensen N."/>
            <person name="Bonometti L."/>
            <person name="Westerberg I."/>
            <person name="Brannstrom I.O."/>
            <person name="Guillou S."/>
            <person name="Cros-Aarteil S."/>
            <person name="Calhoun S."/>
            <person name="Haridas S."/>
            <person name="Kuo A."/>
            <person name="Mondo S."/>
            <person name="Pangilinan J."/>
            <person name="Riley R."/>
            <person name="LaButti K."/>
            <person name="Andreopoulos B."/>
            <person name="Lipzen A."/>
            <person name="Chen C."/>
            <person name="Yan M."/>
            <person name="Daum C."/>
            <person name="Ng V."/>
            <person name="Clum A."/>
            <person name="Steindorff A."/>
            <person name="Ohm R.A."/>
            <person name="Martin F."/>
            <person name="Silar P."/>
            <person name="Natvig D.O."/>
            <person name="Lalanne C."/>
            <person name="Gautier V."/>
            <person name="Ament-Velasquez S.L."/>
            <person name="Kruys A."/>
            <person name="Hutchinson M.I."/>
            <person name="Powell A.J."/>
            <person name="Barry K."/>
            <person name="Miller A.N."/>
            <person name="Grigoriev I.V."/>
            <person name="Debuchy R."/>
            <person name="Gladieux P."/>
            <person name="Hiltunen Thoren M."/>
            <person name="Johannesson H."/>
        </authorList>
    </citation>
    <scope>NUCLEOTIDE SEQUENCE</scope>
    <source>
        <strain evidence="10">CBS 508.74</strain>
    </source>
</reference>
<keyword evidence="11" id="KW-1185">Reference proteome</keyword>
<dbReference type="GO" id="GO:0005874">
    <property type="term" value="C:microtubule"/>
    <property type="evidence" value="ECO:0007669"/>
    <property type="project" value="UniProtKB-KW"/>
</dbReference>
<dbReference type="GO" id="GO:0000930">
    <property type="term" value="C:gamma-tubulin complex"/>
    <property type="evidence" value="ECO:0007669"/>
    <property type="project" value="TreeGrafter"/>
</dbReference>
<dbReference type="EMBL" id="MU853349">
    <property type="protein sequence ID" value="KAK4110590.1"/>
    <property type="molecule type" value="Genomic_DNA"/>
</dbReference>
<feature type="compositionally biased region" description="Polar residues" evidence="6">
    <location>
        <begin position="176"/>
        <end position="186"/>
    </location>
</feature>
<feature type="region of interest" description="Disordered" evidence="6">
    <location>
        <begin position="821"/>
        <end position="860"/>
    </location>
</feature>
<evidence type="ECO:0000259" key="7">
    <source>
        <dbReference type="Pfam" id="PF04130"/>
    </source>
</evidence>
<dbReference type="InterPro" id="IPR040457">
    <property type="entry name" value="GCP_C"/>
</dbReference>
<feature type="compositionally biased region" description="Basic residues" evidence="6">
    <location>
        <begin position="822"/>
        <end position="834"/>
    </location>
</feature>
<dbReference type="GO" id="GO:0043015">
    <property type="term" value="F:gamma-tubulin binding"/>
    <property type="evidence" value="ECO:0007669"/>
    <property type="project" value="InterPro"/>
</dbReference>
<evidence type="ECO:0000256" key="2">
    <source>
        <dbReference type="ARBA" id="ARBA00022490"/>
    </source>
</evidence>
<evidence type="ECO:0000256" key="6">
    <source>
        <dbReference type="SAM" id="MobiDB-lite"/>
    </source>
</evidence>
<dbReference type="Pfam" id="PF17681">
    <property type="entry name" value="GCP_N_terminal"/>
    <property type="match status" value="1"/>
</dbReference>
<dbReference type="GO" id="GO:0005816">
    <property type="term" value="C:spindle pole body"/>
    <property type="evidence" value="ECO:0007669"/>
    <property type="project" value="UniProtKB-ARBA"/>
</dbReference>
<evidence type="ECO:0000259" key="8">
    <source>
        <dbReference type="Pfam" id="PF14609"/>
    </source>
</evidence>
<dbReference type="Proteomes" id="UP001302812">
    <property type="component" value="Unassembled WGS sequence"/>
</dbReference>
<feature type="domain" description="Gamma tubulin complex component C-terminal" evidence="7">
    <location>
        <begin position="549"/>
        <end position="897"/>
    </location>
</feature>
<evidence type="ECO:0000256" key="1">
    <source>
        <dbReference type="ARBA" id="ARBA00010337"/>
    </source>
</evidence>
<evidence type="ECO:0000256" key="5">
    <source>
        <dbReference type="RuleBase" id="RU363050"/>
    </source>
</evidence>
<comment type="subcellular location">
    <subcellularLocation>
        <location evidence="5">Cytoplasm</location>
        <location evidence="5">Cytoskeleton</location>
        <location evidence="5">Microtubule organizing center</location>
    </subcellularLocation>
</comment>
<dbReference type="GO" id="GO:0051011">
    <property type="term" value="F:microtubule minus-end binding"/>
    <property type="evidence" value="ECO:0007669"/>
    <property type="project" value="TreeGrafter"/>
</dbReference>
<comment type="caution">
    <text evidence="10">The sequence shown here is derived from an EMBL/GenBank/DDBJ whole genome shotgun (WGS) entry which is preliminary data.</text>
</comment>
<dbReference type="InterPro" id="IPR032797">
    <property type="entry name" value="Mod21_N"/>
</dbReference>
<sequence>MAYLAQLGILTDELVAAVTAIPETQQERREACREFVLRSVRQHNYASTNHFEVQARLDGFEERFHVVGREALALALRKRLDALEQHRNQHMPEILHLILELADKPAQKSDLGSLDLLLQPDEDAPPKLTWREIAREDGWKEERDIWRFIDYSQASSDEGEPDAKSEAKSEAKTEATIESLTTATSTEDVPLRTVQDSAFKPQGDELLKQIRDSQSWRHASATSEDGKLRKTPISTTQLLRECLFMLAGLETTLFDAECCPVTRYQLAGVSWDAYKALVTSFSECGRKLAPLRAFARTKEELPLLQVFQDSLQKALRSLDQELVTYQGRLVAIEEDVVVSLIGVLVELGPTLTPLYALSDIVRQLQEERNPHAFRYLELLYDAVGISQLQGQRATYRLLGSIFLDCFQVYLKPIRLWMEEGRLLPGDRTFFVSESPTKLPLPQVWKSQFNLLRTTEGQLHAPRFLKPAIDRILAAGKSIVVLNHMKQRESTRQYRAGTEPKMDFAAVCPDELEFAPFSELFSAAFDAWIQSKHHTAAATLRELLFSTYGLSQALDALEHIYLMSDGARSDAFASSIFRHLDNFSSTWKDRFTLTEIAQEAFSACVDAPRLSAELERGGLAHSALASRSSVRLSLPAIRLRYRLSWPIQIVVSDEGIRGYHTIFTFLLQTRRAISILQRPLPNSYSRNNINTDGNSAALTYYLLRTKLLWFCTTLMTYLTTLVLAPSTARLRSELRDAVDLDSMAAAHAAFISRILSESCQGTKLQPIRECVLDVFDQVIRLEDARKAEAVRREQEAREIERLSMSAVMESSPLKAKVALSPVKGKRRSMGRGRGKIAKEEDEEQDGEEEEEEEDDDGWWFGEKSVAREDEGKPYPVRLREMLGDYERHLRFVASGLRAVARASRDEAAAKWDLLAEMLEVGIRE</sequence>
<dbReference type="Pfam" id="PF04130">
    <property type="entry name" value="GCP_C_terminal"/>
    <property type="match status" value="1"/>
</dbReference>
<dbReference type="GO" id="GO:0051321">
    <property type="term" value="P:meiotic cell cycle"/>
    <property type="evidence" value="ECO:0007669"/>
    <property type="project" value="TreeGrafter"/>
</dbReference>
<comment type="similarity">
    <text evidence="1 5">Belongs to the TUBGCP family.</text>
</comment>
<dbReference type="InterPro" id="IPR059169">
    <property type="entry name" value="GCP5_N_ext"/>
</dbReference>
<dbReference type="GO" id="GO:0000922">
    <property type="term" value="C:spindle pole"/>
    <property type="evidence" value="ECO:0007669"/>
    <property type="project" value="InterPro"/>
</dbReference>
<dbReference type="GO" id="GO:0031122">
    <property type="term" value="P:cytoplasmic microtubule organization"/>
    <property type="evidence" value="ECO:0007669"/>
    <property type="project" value="TreeGrafter"/>
</dbReference>
<feature type="region of interest" description="Disordered" evidence="6">
    <location>
        <begin position="154"/>
        <end position="186"/>
    </location>
</feature>
<feature type="compositionally biased region" description="Basic and acidic residues" evidence="6">
    <location>
        <begin position="161"/>
        <end position="175"/>
    </location>
</feature>